<name>A0A7W6GME2_9SPHN</name>
<gene>
    <name evidence="8" type="ORF">GGR44_000306</name>
</gene>
<accession>A0A7W6GME2</accession>
<evidence type="ECO:0000259" key="7">
    <source>
        <dbReference type="Pfam" id="PF06305"/>
    </source>
</evidence>
<dbReference type="EMBL" id="JACIEB010000001">
    <property type="protein sequence ID" value="MBB3980675.1"/>
    <property type="molecule type" value="Genomic_DNA"/>
</dbReference>
<feature type="region of interest" description="Disordered" evidence="5">
    <location>
        <begin position="82"/>
        <end position="117"/>
    </location>
</feature>
<organism evidence="8 9">
    <name type="scientific">Sphingobium fontiphilum</name>
    <dbReference type="NCBI Taxonomy" id="944425"/>
    <lineage>
        <taxon>Bacteria</taxon>
        <taxon>Pseudomonadati</taxon>
        <taxon>Pseudomonadota</taxon>
        <taxon>Alphaproteobacteria</taxon>
        <taxon>Sphingomonadales</taxon>
        <taxon>Sphingomonadaceae</taxon>
        <taxon>Sphingobium</taxon>
    </lineage>
</organism>
<evidence type="ECO:0000313" key="8">
    <source>
        <dbReference type="EMBL" id="MBB3980675.1"/>
    </source>
</evidence>
<evidence type="ECO:0000256" key="5">
    <source>
        <dbReference type="SAM" id="MobiDB-lite"/>
    </source>
</evidence>
<dbReference type="InterPro" id="IPR010445">
    <property type="entry name" value="LapA_dom"/>
</dbReference>
<evidence type="ECO:0000256" key="1">
    <source>
        <dbReference type="ARBA" id="ARBA00022475"/>
    </source>
</evidence>
<protein>
    <submittedName>
        <fullName evidence="8">Putative integral membrane protein</fullName>
    </submittedName>
</protein>
<evidence type="ECO:0000313" key="9">
    <source>
        <dbReference type="Proteomes" id="UP000552757"/>
    </source>
</evidence>
<evidence type="ECO:0000256" key="4">
    <source>
        <dbReference type="ARBA" id="ARBA00023136"/>
    </source>
</evidence>
<feature type="transmembrane region" description="Helical" evidence="6">
    <location>
        <begin position="41"/>
        <end position="60"/>
    </location>
</feature>
<keyword evidence="9" id="KW-1185">Reference proteome</keyword>
<dbReference type="RefSeq" id="WP_183953672.1">
    <property type="nucleotide sequence ID" value="NZ_JACIEB010000001.1"/>
</dbReference>
<evidence type="ECO:0000256" key="6">
    <source>
        <dbReference type="SAM" id="Phobius"/>
    </source>
</evidence>
<reference evidence="8 9" key="1">
    <citation type="submission" date="2020-08" db="EMBL/GenBank/DDBJ databases">
        <title>Genomic Encyclopedia of Type Strains, Phase IV (KMG-IV): sequencing the most valuable type-strain genomes for metagenomic binning, comparative biology and taxonomic classification.</title>
        <authorList>
            <person name="Goeker M."/>
        </authorList>
    </citation>
    <scope>NUCLEOTIDE SEQUENCE [LARGE SCALE GENOMIC DNA]</scope>
    <source>
        <strain evidence="8 9">DSM 29348</strain>
    </source>
</reference>
<keyword evidence="1" id="KW-1003">Cell membrane</keyword>
<evidence type="ECO:0000256" key="3">
    <source>
        <dbReference type="ARBA" id="ARBA00022989"/>
    </source>
</evidence>
<sequence length="117" mass="12756">MQFLKTAFWVILAVAIALFCKANNRPVDIKIWGDIVWETRIWFPIVLAFLLGALPIWIIGRARIWSLRRRLDSSERALANMAATSAPPPSPIGALPDAAPVPPSFPSDLPPATAGNA</sequence>
<comment type="caution">
    <text evidence="8">The sequence shown here is derived from an EMBL/GenBank/DDBJ whole genome shotgun (WGS) entry which is preliminary data.</text>
</comment>
<proteinExistence type="predicted"/>
<feature type="compositionally biased region" description="Pro residues" evidence="5">
    <location>
        <begin position="99"/>
        <end position="109"/>
    </location>
</feature>
<dbReference type="Pfam" id="PF06305">
    <property type="entry name" value="LapA_dom"/>
    <property type="match status" value="1"/>
</dbReference>
<evidence type="ECO:0000256" key="2">
    <source>
        <dbReference type="ARBA" id="ARBA00022692"/>
    </source>
</evidence>
<dbReference type="GO" id="GO:0005886">
    <property type="term" value="C:plasma membrane"/>
    <property type="evidence" value="ECO:0007669"/>
    <property type="project" value="InterPro"/>
</dbReference>
<keyword evidence="2 6" id="KW-0812">Transmembrane</keyword>
<keyword evidence="3 6" id="KW-1133">Transmembrane helix</keyword>
<feature type="domain" description="Lipopolysaccharide assembly protein A" evidence="7">
    <location>
        <begin position="23"/>
        <end position="80"/>
    </location>
</feature>
<dbReference type="AlphaFoldDB" id="A0A7W6GME2"/>
<dbReference type="Proteomes" id="UP000552757">
    <property type="component" value="Unassembled WGS sequence"/>
</dbReference>
<keyword evidence="4 6" id="KW-0472">Membrane</keyword>